<dbReference type="RefSeq" id="WP_250593743.1">
    <property type="nucleotide sequence ID" value="NZ_JAKRVY010000001.1"/>
</dbReference>
<reference evidence="8 9" key="1">
    <citation type="journal article" date="2022" name="Syst. Appl. Microbiol.">
        <title>Natronocalculus amylovorans gen. nov., sp. nov., and Natranaeroarchaeum aerophilus sp. nov., dominant culturable amylolytic natronoarchaea from hypersaline soda lakes in southwestern Siberia.</title>
        <authorList>
            <person name="Sorokin D.Y."/>
            <person name="Elcheninov A.G."/>
            <person name="Khizhniak T.V."/>
            <person name="Koenen M."/>
            <person name="Bale N.J."/>
            <person name="Damste J.S.S."/>
            <person name="Kublanov I.V."/>
        </authorList>
    </citation>
    <scope>NUCLEOTIDE SEQUENCE [LARGE SCALE GENOMIC DNA]</scope>
    <source>
        <strain evidence="8 9">AArc-St1-1</strain>
    </source>
</reference>
<comment type="similarity">
    <text evidence="2">Belongs to the NrfD family.</text>
</comment>
<evidence type="ECO:0000256" key="5">
    <source>
        <dbReference type="ARBA" id="ARBA00022989"/>
    </source>
</evidence>
<keyword evidence="5 7" id="KW-1133">Transmembrane helix</keyword>
<feature type="transmembrane region" description="Helical" evidence="7">
    <location>
        <begin position="168"/>
        <end position="189"/>
    </location>
</feature>
<protein>
    <submittedName>
        <fullName evidence="8">Polysulfide reductase NrfD</fullName>
    </submittedName>
</protein>
<keyword evidence="3" id="KW-1003">Cell membrane</keyword>
<evidence type="ECO:0000256" key="1">
    <source>
        <dbReference type="ARBA" id="ARBA00004651"/>
    </source>
</evidence>
<feature type="transmembrane region" description="Helical" evidence="7">
    <location>
        <begin position="135"/>
        <end position="156"/>
    </location>
</feature>
<dbReference type="Pfam" id="PF03916">
    <property type="entry name" value="NrfD"/>
    <property type="match status" value="1"/>
</dbReference>
<keyword evidence="4 7" id="KW-0812">Transmembrane</keyword>
<evidence type="ECO:0000256" key="3">
    <source>
        <dbReference type="ARBA" id="ARBA00022475"/>
    </source>
</evidence>
<evidence type="ECO:0000256" key="2">
    <source>
        <dbReference type="ARBA" id="ARBA00008929"/>
    </source>
</evidence>
<sequence length="415" mass="43157">MSGSTGTLSGALEDAGPRYYAWLAAVGLGLLIGLYGVLTTFIQGTVTLGITDQVPWGVLISTYVFFALLSTGICIGVTSLASVFGMEEYEPLVKRGVVLSLITLASGGLVIMAGLGQPLRAIPQMLLSPNPSAPMWWMIVLYGIYGAALVAEFSILEWRPGVSKQVKLGVGLVALIAPILAGGMLGAIFGTAEVRPYYGGMFASVYLLVTAILSGVALIAAITIIERKFSSSTEEAVSTELLTGTLAKYLGVMAGAVLLLTALRYLYGLTATNEALALAHQEMLLSGHGLWTIGLGVVVGLVIPLALMASPKARTMNGVLGASVLVLVGMFASRLEFVMGGQVVALTNDPGHQFPIAAYAPSAVELAIVVMGVALFALLYTVARGLFDLDAVPGHETEMTTEPDAVAKPEGSDDD</sequence>
<feature type="transmembrane region" description="Helical" evidence="7">
    <location>
        <begin position="20"/>
        <end position="42"/>
    </location>
</feature>
<comment type="subcellular location">
    <subcellularLocation>
        <location evidence="1">Cell membrane</location>
        <topology evidence="1">Multi-pass membrane protein</topology>
    </subcellularLocation>
</comment>
<evidence type="ECO:0000256" key="4">
    <source>
        <dbReference type="ARBA" id="ARBA00022692"/>
    </source>
</evidence>
<feature type="transmembrane region" description="Helical" evidence="7">
    <location>
        <begin position="201"/>
        <end position="225"/>
    </location>
</feature>
<keyword evidence="6 7" id="KW-0472">Membrane</keyword>
<keyword evidence="9" id="KW-1185">Reference proteome</keyword>
<dbReference type="AlphaFoldDB" id="A0AAE3FLR2"/>
<dbReference type="InterPro" id="IPR052049">
    <property type="entry name" value="Electron_transfer_protein"/>
</dbReference>
<accession>A0AAE3FLR2</accession>
<feature type="transmembrane region" description="Helical" evidence="7">
    <location>
        <begin position="359"/>
        <end position="380"/>
    </location>
</feature>
<name>A0AAE3FLR2_9EURY</name>
<dbReference type="PANTHER" id="PTHR34856:SF2">
    <property type="entry name" value="PROTEIN NRFD"/>
    <property type="match status" value="1"/>
</dbReference>
<dbReference type="GO" id="GO:0005886">
    <property type="term" value="C:plasma membrane"/>
    <property type="evidence" value="ECO:0007669"/>
    <property type="project" value="UniProtKB-SubCell"/>
</dbReference>
<evidence type="ECO:0000313" key="9">
    <source>
        <dbReference type="Proteomes" id="UP001202674"/>
    </source>
</evidence>
<evidence type="ECO:0000313" key="8">
    <source>
        <dbReference type="EMBL" id="MCL9812212.1"/>
    </source>
</evidence>
<feature type="transmembrane region" description="Helical" evidence="7">
    <location>
        <begin position="96"/>
        <end position="115"/>
    </location>
</feature>
<comment type="caution">
    <text evidence="8">The sequence shown here is derived from an EMBL/GenBank/DDBJ whole genome shotgun (WGS) entry which is preliminary data.</text>
</comment>
<evidence type="ECO:0000256" key="7">
    <source>
        <dbReference type="SAM" id="Phobius"/>
    </source>
</evidence>
<feature type="transmembrane region" description="Helical" evidence="7">
    <location>
        <begin position="287"/>
        <end position="307"/>
    </location>
</feature>
<feature type="transmembrane region" description="Helical" evidence="7">
    <location>
        <begin position="246"/>
        <end position="267"/>
    </location>
</feature>
<organism evidence="8 9">
    <name type="scientific">Natranaeroarchaeum aerophilus</name>
    <dbReference type="NCBI Taxonomy" id="2917711"/>
    <lineage>
        <taxon>Archaea</taxon>
        <taxon>Methanobacteriati</taxon>
        <taxon>Methanobacteriota</taxon>
        <taxon>Stenosarchaea group</taxon>
        <taxon>Halobacteria</taxon>
        <taxon>Halobacteriales</taxon>
        <taxon>Natronoarchaeaceae</taxon>
        <taxon>Natranaeroarchaeum</taxon>
    </lineage>
</organism>
<dbReference type="EMBL" id="JAKRVY010000001">
    <property type="protein sequence ID" value="MCL9812212.1"/>
    <property type="molecule type" value="Genomic_DNA"/>
</dbReference>
<dbReference type="InterPro" id="IPR005614">
    <property type="entry name" value="NrfD-like"/>
</dbReference>
<feature type="transmembrane region" description="Helical" evidence="7">
    <location>
        <begin position="62"/>
        <end position="84"/>
    </location>
</feature>
<dbReference type="Proteomes" id="UP001202674">
    <property type="component" value="Unassembled WGS sequence"/>
</dbReference>
<gene>
    <name evidence="8" type="primary">nrfD</name>
    <name evidence="8" type="ORF">AArcSt11_00930</name>
</gene>
<proteinExistence type="inferred from homology"/>
<evidence type="ECO:0000256" key="6">
    <source>
        <dbReference type="ARBA" id="ARBA00023136"/>
    </source>
</evidence>
<dbReference type="PANTHER" id="PTHR34856">
    <property type="entry name" value="PROTEIN NRFD"/>
    <property type="match status" value="1"/>
</dbReference>
<feature type="transmembrane region" description="Helical" evidence="7">
    <location>
        <begin position="319"/>
        <end position="339"/>
    </location>
</feature>